<comment type="similarity">
    <text evidence="2 6">Belongs to the QNG1 protein family.</text>
</comment>
<evidence type="ECO:0000256" key="3">
    <source>
        <dbReference type="ARBA" id="ARBA00035306"/>
    </source>
</evidence>
<dbReference type="PANTHER" id="PTHR21314:SF0">
    <property type="entry name" value="QUEUOSINE 5'-PHOSPHATE N-GLYCOSYLASE_HYDROLASE"/>
    <property type="match status" value="1"/>
</dbReference>
<keyword evidence="1 6" id="KW-0378">Hydrolase</keyword>
<dbReference type="GO" id="GO:0016787">
    <property type="term" value="F:hydrolase activity"/>
    <property type="evidence" value="ECO:0007669"/>
    <property type="project" value="UniProtKB-KW"/>
</dbReference>
<accession>A0AAD4M6E4</accession>
<evidence type="ECO:0000256" key="2">
    <source>
        <dbReference type="ARBA" id="ARBA00035119"/>
    </source>
</evidence>
<keyword evidence="8" id="KW-1185">Reference proteome</keyword>
<evidence type="ECO:0000256" key="4">
    <source>
        <dbReference type="ARBA" id="ARBA00035393"/>
    </source>
</evidence>
<name>A0AAD4M6E4_9AGAM</name>
<dbReference type="Proteomes" id="UP001203297">
    <property type="component" value="Unassembled WGS sequence"/>
</dbReference>
<dbReference type="InterPro" id="IPR019438">
    <property type="entry name" value="Q_salvage"/>
</dbReference>
<gene>
    <name evidence="7" type="ORF">B0F90DRAFT_361638</name>
</gene>
<proteinExistence type="inferred from homology"/>
<dbReference type="GO" id="GO:0006400">
    <property type="term" value="P:tRNA modification"/>
    <property type="evidence" value="ECO:0007669"/>
    <property type="project" value="TreeGrafter"/>
</dbReference>
<evidence type="ECO:0000313" key="8">
    <source>
        <dbReference type="Proteomes" id="UP001203297"/>
    </source>
</evidence>
<comment type="catalytic activity">
    <reaction evidence="5 6">
        <text>queuosine 5'-phosphate + H2O = queuine + D-ribose 5-phosphate</text>
        <dbReference type="Rhea" id="RHEA:75387"/>
        <dbReference type="ChEBI" id="CHEBI:15377"/>
        <dbReference type="ChEBI" id="CHEBI:17433"/>
        <dbReference type="ChEBI" id="CHEBI:78346"/>
        <dbReference type="ChEBI" id="CHEBI:194371"/>
    </reaction>
    <physiologicalReaction direction="left-to-right" evidence="5 6">
        <dbReference type="Rhea" id="RHEA:75388"/>
    </physiologicalReaction>
</comment>
<comment type="function">
    <text evidence="6">Catalyzes the hydrolysis of queuosine 5'-phosphate, releasing the nucleobase queuine (q). Is required for salvage of queuine from exogenous queuosine (Q) that is imported and then converted to queuosine 5'-phosphate intracellularly.</text>
</comment>
<sequence>MTILSRIQEGDLLTFECLPDTINPVVASAEFVLETLDLVQINEDGVAAAARYIGSRFIKDGYTPRTWRTHPLHLCPPEPYDPTHPGTRATLDWIFLISSLNFSFWSYLDGSDACFGVEWREGWASERHVVHTGYWSLVAALDRALEEGIPITDPAFYASEERCPNSLIEHVFRASSNAIESVPLLPKRIAIMREVGAIICAEFGGSFQGFVEAFQRRYNYDGTALQFAQMVTDTFPSFRDEHWFEGRRIFFWKRAQILTAETWAAFFPPSEDDPHPLFPHGIGQLTMFADYRVPQILHHLRLLTYAPSLVRSLKSREEFECGVREEIAIRAASIVAVERVAAALRVDGRHAGG</sequence>
<reference evidence="7" key="1">
    <citation type="journal article" date="2022" name="New Phytol.">
        <title>Evolutionary transition to the ectomycorrhizal habit in the genomes of a hyperdiverse lineage of mushroom-forming fungi.</title>
        <authorList>
            <person name="Looney B."/>
            <person name="Miyauchi S."/>
            <person name="Morin E."/>
            <person name="Drula E."/>
            <person name="Courty P.E."/>
            <person name="Kohler A."/>
            <person name="Kuo A."/>
            <person name="LaButti K."/>
            <person name="Pangilinan J."/>
            <person name="Lipzen A."/>
            <person name="Riley R."/>
            <person name="Andreopoulos W."/>
            <person name="He G."/>
            <person name="Johnson J."/>
            <person name="Nolan M."/>
            <person name="Tritt A."/>
            <person name="Barry K.W."/>
            <person name="Grigoriev I.V."/>
            <person name="Nagy L.G."/>
            <person name="Hibbett D."/>
            <person name="Henrissat B."/>
            <person name="Matheny P.B."/>
            <person name="Labbe J."/>
            <person name="Martin F.M."/>
        </authorList>
    </citation>
    <scope>NUCLEOTIDE SEQUENCE</scope>
    <source>
        <strain evidence="7">BPL690</strain>
    </source>
</reference>
<dbReference type="EMBL" id="WTXG01000015">
    <property type="protein sequence ID" value="KAI0301228.1"/>
    <property type="molecule type" value="Genomic_DNA"/>
</dbReference>
<protein>
    <recommendedName>
        <fullName evidence="3 6">Queuosine 5'-phosphate N-glycosylase/hydrolase</fullName>
        <ecNumber evidence="6">3.2.2.-</ecNumber>
    </recommendedName>
    <alternativeName>
        <fullName evidence="4 6">Queuosine-nucleotide N-glycosylase/hydrolase</fullName>
    </alternativeName>
</protein>
<dbReference type="PANTHER" id="PTHR21314">
    <property type="entry name" value="QUEUOSINE 5'-PHOSPHATE N-GLYCOSYLASE_HYDROLASE-RELATED"/>
    <property type="match status" value="1"/>
</dbReference>
<comment type="caution">
    <text evidence="7">The sequence shown here is derived from an EMBL/GenBank/DDBJ whole genome shotgun (WGS) entry which is preliminary data.</text>
</comment>
<organism evidence="7 8">
    <name type="scientific">Multifurca ochricompacta</name>
    <dbReference type="NCBI Taxonomy" id="376703"/>
    <lineage>
        <taxon>Eukaryota</taxon>
        <taxon>Fungi</taxon>
        <taxon>Dikarya</taxon>
        <taxon>Basidiomycota</taxon>
        <taxon>Agaricomycotina</taxon>
        <taxon>Agaricomycetes</taxon>
        <taxon>Russulales</taxon>
        <taxon>Russulaceae</taxon>
        <taxon>Multifurca</taxon>
    </lineage>
</organism>
<dbReference type="AlphaFoldDB" id="A0AAD4M6E4"/>
<evidence type="ECO:0000256" key="6">
    <source>
        <dbReference type="RuleBase" id="RU365002"/>
    </source>
</evidence>
<evidence type="ECO:0000313" key="7">
    <source>
        <dbReference type="EMBL" id="KAI0301228.1"/>
    </source>
</evidence>
<dbReference type="Pfam" id="PF10343">
    <property type="entry name" value="Q_salvage"/>
    <property type="match status" value="1"/>
</dbReference>
<evidence type="ECO:0000256" key="1">
    <source>
        <dbReference type="ARBA" id="ARBA00022801"/>
    </source>
</evidence>
<evidence type="ECO:0000256" key="5">
    <source>
        <dbReference type="ARBA" id="ARBA00048204"/>
    </source>
</evidence>
<dbReference type="EC" id="3.2.2.-" evidence="6"/>